<organism evidence="1 2">
    <name type="scientific">Dysgonomonas termitidis</name>
    <dbReference type="NCBI Taxonomy" id="1516126"/>
    <lineage>
        <taxon>Bacteria</taxon>
        <taxon>Pseudomonadati</taxon>
        <taxon>Bacteroidota</taxon>
        <taxon>Bacteroidia</taxon>
        <taxon>Bacteroidales</taxon>
        <taxon>Dysgonomonadaceae</taxon>
        <taxon>Dysgonomonas</taxon>
    </lineage>
</organism>
<keyword evidence="2" id="KW-1185">Reference proteome</keyword>
<comment type="caution">
    <text evidence="1">The sequence shown here is derived from an EMBL/GenBank/DDBJ whole genome shotgun (WGS) entry which is preliminary data.</text>
</comment>
<dbReference type="Proteomes" id="UP001596023">
    <property type="component" value="Unassembled WGS sequence"/>
</dbReference>
<sequence>MITKVTEPIIEKSPVFGSQVIGSQTEYRLCGILLMRKVVYTPEKYGIRNRDNGASRSQAKY</sequence>
<dbReference type="RefSeq" id="WP_379995052.1">
    <property type="nucleotide sequence ID" value="NZ_JBHSGN010000059.1"/>
</dbReference>
<gene>
    <name evidence="1" type="ORF">ACFO6W_07875</name>
</gene>
<name>A0ABV9KU74_9BACT</name>
<evidence type="ECO:0000313" key="2">
    <source>
        <dbReference type="Proteomes" id="UP001596023"/>
    </source>
</evidence>
<dbReference type="EMBL" id="JBHSGN010000059">
    <property type="protein sequence ID" value="MFC4673608.1"/>
    <property type="molecule type" value="Genomic_DNA"/>
</dbReference>
<reference evidence="2" key="1">
    <citation type="journal article" date="2019" name="Int. J. Syst. Evol. Microbiol.">
        <title>The Global Catalogue of Microorganisms (GCM) 10K type strain sequencing project: providing services to taxonomists for standard genome sequencing and annotation.</title>
        <authorList>
            <consortium name="The Broad Institute Genomics Platform"/>
            <consortium name="The Broad Institute Genome Sequencing Center for Infectious Disease"/>
            <person name="Wu L."/>
            <person name="Ma J."/>
        </authorList>
    </citation>
    <scope>NUCLEOTIDE SEQUENCE [LARGE SCALE GENOMIC DNA]</scope>
    <source>
        <strain evidence="2">CCUG 66188</strain>
    </source>
</reference>
<proteinExistence type="predicted"/>
<evidence type="ECO:0000313" key="1">
    <source>
        <dbReference type="EMBL" id="MFC4673608.1"/>
    </source>
</evidence>
<evidence type="ECO:0008006" key="3">
    <source>
        <dbReference type="Google" id="ProtNLM"/>
    </source>
</evidence>
<accession>A0ABV9KU74</accession>
<protein>
    <recommendedName>
        <fullName evidence="3">Transposase</fullName>
    </recommendedName>
</protein>